<dbReference type="SMART" id="SM00829">
    <property type="entry name" value="PKS_ER"/>
    <property type="match status" value="1"/>
</dbReference>
<feature type="region of interest" description="N-terminal hotdog fold" evidence="9">
    <location>
        <begin position="3022"/>
        <end position="3153"/>
    </location>
</feature>
<reference evidence="14 15" key="1">
    <citation type="submission" date="2017-02" db="EMBL/GenBank/DDBJ databases">
        <title>Streptomyces pactum ACT12 Genome sequencing and assembly.</title>
        <authorList>
            <person name="Xue Q."/>
            <person name="Yan X."/>
            <person name="Jia L."/>
            <person name="Yan H."/>
        </authorList>
    </citation>
    <scope>NUCLEOTIDE SEQUENCE [LARGE SCALE GENOMIC DNA]</scope>
    <source>
        <strain evidence="14 15">ACT12</strain>
    </source>
</reference>
<dbReference type="InterPro" id="IPR036291">
    <property type="entry name" value="NAD(P)-bd_dom_sf"/>
</dbReference>
<dbReference type="Gene3D" id="3.40.50.11460">
    <property type="match status" value="1"/>
</dbReference>
<dbReference type="Pfam" id="PF08659">
    <property type="entry name" value="KR"/>
    <property type="match status" value="2"/>
</dbReference>
<dbReference type="SUPFAM" id="SSF50129">
    <property type="entry name" value="GroES-like"/>
    <property type="match status" value="1"/>
</dbReference>
<dbReference type="InterPro" id="IPR014030">
    <property type="entry name" value="Ketoacyl_synth_N"/>
</dbReference>
<dbReference type="FunFam" id="1.10.1200.10:FF:000007">
    <property type="entry name" value="Probable polyketide synthase pks17"/>
    <property type="match status" value="1"/>
</dbReference>
<evidence type="ECO:0000259" key="12">
    <source>
        <dbReference type="PROSITE" id="PS52004"/>
    </source>
</evidence>
<dbReference type="InterPro" id="IPR036736">
    <property type="entry name" value="ACP-like_sf"/>
</dbReference>
<feature type="domain" description="Ketosynthase family 3 (KS3)" evidence="12">
    <location>
        <begin position="33"/>
        <end position="459"/>
    </location>
</feature>
<dbReference type="SUPFAM" id="SSF51735">
    <property type="entry name" value="NAD(P)-binding Rossmann-fold domains"/>
    <property type="match status" value="5"/>
</dbReference>
<dbReference type="PANTHER" id="PTHR43775:SF51">
    <property type="entry name" value="INACTIVE PHENOLPHTHIOCEROL SYNTHESIS POLYKETIDE SYNTHASE TYPE I PKS1-RELATED"/>
    <property type="match status" value="1"/>
</dbReference>
<dbReference type="InterPro" id="IPR013154">
    <property type="entry name" value="ADH-like_N"/>
</dbReference>
<feature type="compositionally biased region" description="Basic and acidic residues" evidence="10">
    <location>
        <begin position="2555"/>
        <end position="2575"/>
    </location>
</feature>
<dbReference type="InterPro" id="IPR020807">
    <property type="entry name" value="PKS_DH"/>
</dbReference>
<dbReference type="RefSeq" id="WP_159027775.1">
    <property type="nucleotide sequence ID" value="NZ_CP019724.1"/>
</dbReference>
<evidence type="ECO:0000256" key="9">
    <source>
        <dbReference type="PROSITE-ProRule" id="PRU01363"/>
    </source>
</evidence>
<feature type="active site" description="Proton donor; for dehydratase activity" evidence="9">
    <location>
        <position position="3228"/>
    </location>
</feature>
<dbReference type="Pfam" id="PF00109">
    <property type="entry name" value="ketoacyl-synt"/>
    <property type="match status" value="2"/>
</dbReference>
<feature type="domain" description="PKS/mFAS DH" evidence="13">
    <location>
        <begin position="3022"/>
        <end position="3309"/>
    </location>
</feature>
<dbReference type="FunFam" id="3.40.366.10:FF:000002">
    <property type="entry name" value="Probable polyketide synthase 2"/>
    <property type="match status" value="1"/>
</dbReference>
<dbReference type="GO" id="GO:0006633">
    <property type="term" value="P:fatty acid biosynthetic process"/>
    <property type="evidence" value="ECO:0007669"/>
    <property type="project" value="InterPro"/>
</dbReference>
<dbReference type="PROSITE" id="PS52019">
    <property type="entry name" value="PKS_MFAS_DH"/>
    <property type="match status" value="2"/>
</dbReference>
<dbReference type="PROSITE" id="PS00606">
    <property type="entry name" value="KS3_1"/>
    <property type="match status" value="2"/>
</dbReference>
<dbReference type="FunFam" id="3.40.50.720:FF:000209">
    <property type="entry name" value="Polyketide synthase Pks12"/>
    <property type="match status" value="1"/>
</dbReference>
<feature type="region of interest" description="Disordered" evidence="10">
    <location>
        <begin position="458"/>
        <end position="488"/>
    </location>
</feature>
<organism evidence="14 15">
    <name type="scientific">Streptomyces pactum</name>
    <dbReference type="NCBI Taxonomy" id="68249"/>
    <lineage>
        <taxon>Bacteria</taxon>
        <taxon>Bacillati</taxon>
        <taxon>Actinomycetota</taxon>
        <taxon>Actinomycetes</taxon>
        <taxon>Kitasatosporales</taxon>
        <taxon>Streptomycetaceae</taxon>
        <taxon>Streptomyces</taxon>
    </lineage>
</organism>
<keyword evidence="8" id="KW-0012">Acyltransferase</keyword>
<evidence type="ECO:0000256" key="1">
    <source>
        <dbReference type="ARBA" id="ARBA00001957"/>
    </source>
</evidence>
<feature type="region of interest" description="Disordered" evidence="10">
    <location>
        <begin position="2097"/>
        <end position="2119"/>
    </location>
</feature>
<dbReference type="InterPro" id="IPR018201">
    <property type="entry name" value="Ketoacyl_synth_AS"/>
</dbReference>
<keyword evidence="7" id="KW-0511">Multifunctional enzyme</keyword>
<feature type="compositionally biased region" description="Pro residues" evidence="10">
    <location>
        <begin position="462"/>
        <end position="474"/>
    </location>
</feature>
<dbReference type="FunFam" id="3.40.47.10:FF:000019">
    <property type="entry name" value="Polyketide synthase type I"/>
    <property type="match status" value="2"/>
</dbReference>
<dbReference type="CDD" id="cd05195">
    <property type="entry name" value="enoyl_red"/>
    <property type="match status" value="1"/>
</dbReference>
<dbReference type="InterPro" id="IPR020806">
    <property type="entry name" value="PKS_PP-bd"/>
</dbReference>
<dbReference type="InterPro" id="IPR032821">
    <property type="entry name" value="PKS_assoc"/>
</dbReference>
<keyword evidence="15" id="KW-1185">Reference proteome</keyword>
<dbReference type="Pfam" id="PF08240">
    <property type="entry name" value="ADH_N"/>
    <property type="match status" value="1"/>
</dbReference>
<sequence>MTDEKKLVEYLKRVTADLYQTRQRLQDVTDSAHEPIAIVGMACRLPGGVSSPQELWNLVAQGRDAISDFPTNRGWDLSALYHPDPEHPGTSYTRSGGFLHDADQFDAEFFNISHREAQAMDPQQRLLLEVAWEALEDSGVDPYSMADSNTGVYTGVSAHDYGPRVTHAPEEYQGYLMSGSSGSVASGRIAYTLGLQGPTMTVDTACSSSLVAVHLACQAIRNGECEMALAGGAAVLPTPAVFLEFSRQGGLAPDGRCKAFAAEADGTGWAEGVGLIVLQRLSDAQAQGRTILAVIPGSAVNQDGASSRLTAPNGPAQERVIHQALTNAHLTPDQIDAVEAHGTGTTLGDPIEAHALLNTYGQHHTPQHPLYLGSLKTNIGHTQAAAGIAGIIKMVQALNHDHLPPTLHAHNPSPHINWTTGHITLLTQPTPWPTHNRPRNAAVSAFGVSGTNAHLILQQAPTPTPPPDNKPTPPHTDEPTTPPQDDTSLVALPLSAKTPTALTAQADRLRRHLTDHPDLGLPQTATTLATRAVFEHRAVITATDRDQALAALTALAEGSPHALLTTGKATSGPGEAGTGKVVFVFPGQGSQYPGMTRELLATSDGFRRGIEECEDALSPYLDWSLLQVLEEHPDAPGLDRVDVVQPVLFAVMVALARHWQDSGVRPHAVIGHSQGEIAAAHIAGALSLADAARIVALRSQALTTLEGQGGMASLPLAAEKVQGLLDPWREQLTVAAVNGPAHTVIAGDASALEEFLDHCAKRDVEARKINVSYASHSHHVDALHDELHQALAAVTPLPGEIPFHSTVTAGPLDTRELTPAYWWRNLRQTVRLQETLHELLDTGHHTFLEISPHPVLTPAVQDTADRHAVDSPDGITPLVTGTLHRNQGDHQALLTARAQLHTHHHTLDWPITPARGRGTKLPTYAFQRDSYWLTPPLSADASATALGQTAAGHPLLGAMLDLPDQRATVFTGQISLSTHPWLADHAVHDTALLPATGVVDLALHAGAHLACPYVHELTLHAPLRLADDTSYDLYLLAEEPDESGLRKLVLHSRPHDHDEWTHHADAVLAPHPLSEAAPSADLTGVWPPAGSVPLDTSALYDELAGRGYHYGPVFQGITAAWQDGDDVYADVALPSNTAAGGYRTHPALLDAALHALALHPDRGDGTETALPYAFRGITHHGGPAAPASLRVRLTRTGPQTLTLVTSHADGTPHTTVSGLTLLPQSAAAQPAPLHHVRWIRRPLPTETPDTTATPDFTQLTLTQALNQPTPTPPHLLIHLTNPDTPQNQDQHPTNHQTLTDTLNLLQHWLTDERNAHTHLTLTTHHAVPITPHDNPNPTHATLWGLIRTAQTEHPHRITLIDLDTDPDTPTTLPHALHHSHTHHEPQLAIRQGHIHTPRLTRLPTPQLTPPADAAAWRLDLTRKGTFEGVEMVPYEQAVAPLAAGSVRVSVRAAGLNFRDVLVTLDMVPGQEGVIGEGAGIVTEVGRAVEDLAPGDRVMGMFSQGIGPVSVTERDLLVRMPDSWSFTQAAAAPVAYLTAYEALKGHVRAGESMLVHTATGGVGTAALHLARHWGVEVYATASEPKWHALHELGVDAAHIASSRTLEFEDVFRERTGGRGVDIVLNSLADEAVDASLRLLADGGRFIEMGKTDIRDASEVATSHPGVDYRVYDLTRTAPERIGALLHEMAPLFDTGVLLPPRVNTFGANQAREALRHLSQARHIGKVVLTFSVPPGTDGTVLITGGTGVLGALTARHLATEHGVRRLLLASRSGPRSESAADLATDLRAMGAHVDIVACDMADPAAVDALMAAVPAEHPLRAVIHTAGAIEDATVTALTAEQFRTVLRPKADAAWNLHRATRHLDLDAFVLYSSLSGTLGAPGQANYAAANAYLDALAQHRRALGLPATSLAWGLWAEHSGMTGHLAETDIARITRSGFPPLATEEALALLDAALVTSESAPVLARVGTPALLTQSRNGTLPTLLRGLVRAPAVRTRSAGEGAAGDGSSLKTRLTGLNEQERLEHLLNLVRTTIATVLAHPDPHHIDPHQPFKQLGFDSLTTVQLRNHLTHTTGLHLPTTLAFDHPTPHALTTHLNQQLTPHTNQKATHDKPTTTTTTDDPIAIVGMGCRFPGNITSPDALWHLITQGHEAITAFPTNRGWNLDKLFDTTGNTGHTGDTERKPGTSATRYGGFLHDAGAFDAAFFNISPREAKAMDPQQRLLLETAWEALEDARLDPHTLAGTPTGVFTGLSPNHYGTHGDTELEGYLLTGTAPAVASGRIAYTLGLHGPALTIDTACSSSLVAVHLACQALRNNECTLALAGGATIMATPETFLEFSRQGGLAPDGRCKAFAAEADGTGWSEGAGIIILQRLSDAQAQGRTILALIPGSAVNQDGASNGLTAPNGPAQERVIHQALTNAHLTPDQIDAVEAHGTGTTLGDPIEAHALLNTYGQHHTPQHPLYLGSLKTNIGHTQAAAGIAGIIKMVQALNHDHLPPTLHAHNPSPHINWTTGHITLLTQPTPWPTHNRPRNAAVSAFGVSGTNAHLILQQAPTPTHTDKPTPPHTDEPTTPPQDDKTLVALPLSAKSAPALRAQATQLRDHLTDHPDLGLPQTATTLATRAVFEHRAVITATDRDQALAALTALAENSPHTLLTTGQTPTPARKLAFLFPGQGCQYPGMGRGLYNRLPVFTDALDDTCRALDEHLEHPLRDIILAQPDTPQAQLLTRTDYTQPALFALTTALYHQLRDLGLTPDYLIGHSIGEITAAHAAGILTLTDAATLITTRARLMHQLPNHTTGMLAAHTTLTNLTPHLTNHPTTTIAAYNSPTNHILADTHTNLTTLQHDLTTHGIKTTPLHTTHAFHSPHMNPTLETFHHTAQQLTYHPPTIPIISTLTGQPTTTELTHPTHWTQHIRQPVQLHQALTHTPPHTTYLEITPHPTLTPHTPPHTPTHTTLHRNHNDQHHLHTTLAHLHTTGHTTTWPTTTHTSPNRSSSTAKLPTYPFQHHTHWLTPPTTTTATPNSHPLLGNALDLADTQEHRFSQVLETARPWFLEQHQLVGTVVLPAAAMLEWAVAGMRAVAGEEVSGLLLEDVTFNEFLHFGADVPVKVQASVVAEGDGYRVRCFGRPDETVDGGRDGRWTEHMTVGRASRGARSSLPRVDLDSLRDEMRTVDTDGFYERLWHIGVEYGSAFRGLKQVLRRGDAEALALVEVEEAGRDSGAYTLHPVVLDACFHVVAMFTEGEEILRLPVGLDRVAVHGALPSRVWGHARWHGIGASGECSMDLDLVADSGEVLVTVEGLRFRTVSVDALRGMAVTRPRRYEIEWQPFAPPSPVDGSAAEAAGEWLVIGAGHGDGHGGASAAADGPVTWHGRFASESDDRALLPVDPESELDLDQFFGERVTSALEALSSRDGEARPQLAGLVLDAASLAAASGPGPQENENGDGADRDEVHGDGVDGDGVDGIYRLARHSFLLLKHFLRAHAEDRPHVVIRSAGAAAVPGEAGRPALAQSVLTGVARAVISDHPDIKCVQVDAHPADPPRSLEETLERVALLPGAGHLAVRGGRWYEARLTERELPGGRPPVTVRPDGTYLVTGGLGGLGLEVAGWLARQGARSLLLVGRRVPGDGEVPAEVLALRASGVRVELRQADVTRRDDVARLFSSVRWESAPLHGVFHLAGVTDDAVLDKLTWPRVEQVLDPKVRGAWHLHQECARAGQEPDAFVLFSSMTSLTGAPGQAGYVLANTVLDAFAVHRRSLGLAALSVGWGAWAEVGMAARGGSLEGLAATGVDAMDPRQAFDAFTRLGAGTSAHLGLARMDWHRYAAVAARSVPYTVLDTLRPRGGRAVGGVATTSADELAALVGTDPERAREVVLGELLGSVALLLGLADAERDALRGTFAGTRLNVLGLDSLTTVRLRSRLLTDYSADVPSDLLFGGGTAWDIAEFVCRQLALRSVLAGDDAGLDDSETEVLTL</sequence>
<keyword evidence="5" id="KW-0808">Transferase</keyword>
<dbReference type="Gene3D" id="3.40.50.720">
    <property type="entry name" value="NAD(P)-binding Rossmann-like Domain"/>
    <property type="match status" value="2"/>
</dbReference>
<feature type="domain" description="PKS/mFAS DH" evidence="13">
    <location>
        <begin position="953"/>
        <end position="1230"/>
    </location>
</feature>
<dbReference type="Gene3D" id="1.10.1200.10">
    <property type="entry name" value="ACP-like"/>
    <property type="match status" value="2"/>
</dbReference>
<dbReference type="SMART" id="SM00825">
    <property type="entry name" value="PKS_KS"/>
    <property type="match status" value="2"/>
</dbReference>
<dbReference type="InterPro" id="IPR020843">
    <property type="entry name" value="ER"/>
</dbReference>
<dbReference type="OrthoDB" id="9778690at2"/>
<dbReference type="InterPro" id="IPR014031">
    <property type="entry name" value="Ketoacyl_synth_C"/>
</dbReference>
<dbReference type="CDD" id="cd08956">
    <property type="entry name" value="KR_3_FAS_SDR_x"/>
    <property type="match status" value="1"/>
</dbReference>
<keyword evidence="6" id="KW-0045">Antibiotic biosynthesis</keyword>
<evidence type="ECO:0000256" key="3">
    <source>
        <dbReference type="ARBA" id="ARBA00022450"/>
    </source>
</evidence>
<dbReference type="InterPro" id="IPR042104">
    <property type="entry name" value="PKS_dehydratase_sf"/>
</dbReference>
<feature type="region of interest" description="C-terminal hotdog fold" evidence="9">
    <location>
        <begin position="3167"/>
        <end position="3309"/>
    </location>
</feature>
<evidence type="ECO:0000256" key="4">
    <source>
        <dbReference type="ARBA" id="ARBA00022553"/>
    </source>
</evidence>
<evidence type="ECO:0000256" key="6">
    <source>
        <dbReference type="ARBA" id="ARBA00023194"/>
    </source>
</evidence>
<dbReference type="Pfam" id="PF16197">
    <property type="entry name" value="KAsynt_C_assoc"/>
    <property type="match status" value="2"/>
</dbReference>
<feature type="active site" description="Proton acceptor; for dehydratase activity" evidence="9">
    <location>
        <position position="3054"/>
    </location>
</feature>
<dbReference type="PROSITE" id="PS50075">
    <property type="entry name" value="CARRIER"/>
    <property type="match status" value="1"/>
</dbReference>
<dbReference type="Proteomes" id="UP000189443">
    <property type="component" value="Chromosome"/>
</dbReference>
<dbReference type="Gene3D" id="3.40.47.10">
    <property type="match status" value="2"/>
</dbReference>
<dbReference type="Gene3D" id="3.10.129.110">
    <property type="entry name" value="Polyketide synthase dehydratase"/>
    <property type="match status" value="2"/>
</dbReference>
<dbReference type="CDD" id="cd00833">
    <property type="entry name" value="PKS"/>
    <property type="match status" value="2"/>
</dbReference>
<feature type="compositionally biased region" description="Basic and acidic residues" evidence="10">
    <location>
        <begin position="3443"/>
        <end position="3453"/>
    </location>
</feature>
<dbReference type="InterPro" id="IPR016036">
    <property type="entry name" value="Malonyl_transacylase_ACP-bd"/>
</dbReference>
<dbReference type="InterPro" id="IPR050091">
    <property type="entry name" value="PKS_NRPS_Biosynth_Enz"/>
</dbReference>
<name>A0A1S6J3M1_9ACTN</name>
<feature type="region of interest" description="N-terminal hotdog fold" evidence="9">
    <location>
        <begin position="953"/>
        <end position="1075"/>
    </location>
</feature>
<dbReference type="SMART" id="SM00826">
    <property type="entry name" value="PKS_DH"/>
    <property type="match status" value="2"/>
</dbReference>
<gene>
    <name evidence="14" type="ORF">B1H29_04820</name>
</gene>
<feature type="domain" description="Ketosynthase family 3 (KS3)" evidence="12">
    <location>
        <begin position="2117"/>
        <end position="2549"/>
    </location>
</feature>
<dbReference type="EMBL" id="CP019724">
    <property type="protein sequence ID" value="AQS66339.1"/>
    <property type="molecule type" value="Genomic_DNA"/>
</dbReference>
<dbReference type="InterPro" id="IPR049551">
    <property type="entry name" value="PKS_DH_C"/>
</dbReference>
<evidence type="ECO:0000256" key="7">
    <source>
        <dbReference type="ARBA" id="ARBA00023268"/>
    </source>
</evidence>
<keyword evidence="3" id="KW-0596">Phosphopantetheine</keyword>
<dbReference type="SUPFAM" id="SSF52151">
    <property type="entry name" value="FabD/lysophospholipase-like"/>
    <property type="match status" value="2"/>
</dbReference>
<dbReference type="PANTHER" id="PTHR43775">
    <property type="entry name" value="FATTY ACID SYNTHASE"/>
    <property type="match status" value="1"/>
</dbReference>
<comment type="cofactor">
    <cofactor evidence="1">
        <name>pantetheine 4'-phosphate</name>
        <dbReference type="ChEBI" id="CHEBI:47942"/>
    </cofactor>
</comment>
<dbReference type="InterPro" id="IPR055123">
    <property type="entry name" value="SpnB-like_Rossmann"/>
</dbReference>
<evidence type="ECO:0000259" key="11">
    <source>
        <dbReference type="PROSITE" id="PS50075"/>
    </source>
</evidence>
<protein>
    <submittedName>
        <fullName evidence="14">Uncharacterized protein</fullName>
    </submittedName>
</protein>
<dbReference type="InterPro" id="IPR020841">
    <property type="entry name" value="PKS_Beta-ketoAc_synthase_dom"/>
</dbReference>
<feature type="region of interest" description="Disordered" evidence="10">
    <location>
        <begin position="2551"/>
        <end position="2575"/>
    </location>
</feature>
<dbReference type="InterPro" id="IPR014043">
    <property type="entry name" value="Acyl_transferase_dom"/>
</dbReference>
<evidence type="ECO:0000259" key="13">
    <source>
        <dbReference type="PROSITE" id="PS52019"/>
    </source>
</evidence>
<dbReference type="SUPFAM" id="SSF55048">
    <property type="entry name" value="Probable ACP-binding domain of malonyl-CoA ACP transacylase"/>
    <property type="match status" value="1"/>
</dbReference>
<dbReference type="Pfam" id="PF22953">
    <property type="entry name" value="SpnB_Rossmann"/>
    <property type="match status" value="1"/>
</dbReference>
<dbReference type="Pfam" id="PF00698">
    <property type="entry name" value="Acyl_transf_1"/>
    <property type="match status" value="2"/>
</dbReference>
<dbReference type="Gene3D" id="3.40.366.10">
    <property type="entry name" value="Malonyl-Coenzyme A Acyl Carrier Protein, domain 2"/>
    <property type="match status" value="2"/>
</dbReference>
<dbReference type="InterPro" id="IPR057326">
    <property type="entry name" value="KR_dom"/>
</dbReference>
<feature type="region of interest" description="C-terminal hotdog fold" evidence="9">
    <location>
        <begin position="1091"/>
        <end position="1230"/>
    </location>
</feature>
<dbReference type="Gene3D" id="3.30.70.3290">
    <property type="match status" value="2"/>
</dbReference>
<dbReference type="GO" id="GO:0031177">
    <property type="term" value="F:phosphopantetheine binding"/>
    <property type="evidence" value="ECO:0007669"/>
    <property type="project" value="InterPro"/>
</dbReference>
<dbReference type="SUPFAM" id="SSF47336">
    <property type="entry name" value="ACP-like"/>
    <property type="match status" value="2"/>
</dbReference>
<feature type="active site" description="Proton acceptor; for dehydratase activity" evidence="9">
    <location>
        <position position="985"/>
    </location>
</feature>
<dbReference type="InterPro" id="IPR016035">
    <property type="entry name" value="Acyl_Trfase/lysoPLipase"/>
</dbReference>
<dbReference type="PROSITE" id="PS52004">
    <property type="entry name" value="KS3_2"/>
    <property type="match status" value="2"/>
</dbReference>
<dbReference type="Pfam" id="PF14765">
    <property type="entry name" value="PS-DH"/>
    <property type="match status" value="2"/>
</dbReference>
<feature type="compositionally biased region" description="Low complexity" evidence="10">
    <location>
        <begin position="2975"/>
        <end position="2986"/>
    </location>
</feature>
<dbReference type="SMART" id="SM00827">
    <property type="entry name" value="PKS_AT"/>
    <property type="match status" value="2"/>
</dbReference>
<dbReference type="InterPro" id="IPR009081">
    <property type="entry name" value="PP-bd_ACP"/>
</dbReference>
<dbReference type="InterPro" id="IPR016039">
    <property type="entry name" value="Thiolase-like"/>
</dbReference>
<dbReference type="InterPro" id="IPR006162">
    <property type="entry name" value="Ppantetheine_attach_site"/>
</dbReference>
<dbReference type="PROSITE" id="PS00012">
    <property type="entry name" value="PHOSPHOPANTETHEINE"/>
    <property type="match status" value="1"/>
</dbReference>
<feature type="region of interest" description="Disordered" evidence="10">
    <location>
        <begin position="2975"/>
        <end position="2995"/>
    </location>
</feature>
<comment type="pathway">
    <text evidence="2">Antibiotic biosynthesis.</text>
</comment>
<dbReference type="InterPro" id="IPR049552">
    <property type="entry name" value="PKS_DH_N"/>
</dbReference>
<dbReference type="Pfam" id="PF00550">
    <property type="entry name" value="PP-binding"/>
    <property type="match status" value="1"/>
</dbReference>
<proteinExistence type="predicted"/>
<keyword evidence="4" id="KW-0597">Phosphoprotein</keyword>
<evidence type="ECO:0000313" key="14">
    <source>
        <dbReference type="EMBL" id="AQS66339.1"/>
    </source>
</evidence>
<dbReference type="GO" id="GO:0004315">
    <property type="term" value="F:3-oxoacyl-[acyl-carrier-protein] synthase activity"/>
    <property type="evidence" value="ECO:0007669"/>
    <property type="project" value="InterPro"/>
</dbReference>
<dbReference type="SMART" id="SM00823">
    <property type="entry name" value="PKS_PP"/>
    <property type="match status" value="2"/>
</dbReference>
<dbReference type="InterPro" id="IPR013968">
    <property type="entry name" value="PKS_KR"/>
</dbReference>
<dbReference type="GO" id="GO:0016491">
    <property type="term" value="F:oxidoreductase activity"/>
    <property type="evidence" value="ECO:0007669"/>
    <property type="project" value="InterPro"/>
</dbReference>
<feature type="active site" description="Proton donor; for dehydratase activity" evidence="9">
    <location>
        <position position="1150"/>
    </location>
</feature>
<dbReference type="GO" id="GO:0004312">
    <property type="term" value="F:fatty acid synthase activity"/>
    <property type="evidence" value="ECO:0007669"/>
    <property type="project" value="TreeGrafter"/>
</dbReference>
<dbReference type="Gene3D" id="3.90.180.10">
    <property type="entry name" value="Medium-chain alcohol dehydrogenases, catalytic domain"/>
    <property type="match status" value="1"/>
</dbReference>
<evidence type="ECO:0000256" key="10">
    <source>
        <dbReference type="SAM" id="MobiDB-lite"/>
    </source>
</evidence>
<dbReference type="Pfam" id="PF21089">
    <property type="entry name" value="PKS_DH_N"/>
    <property type="match status" value="2"/>
</dbReference>
<dbReference type="SMART" id="SM00822">
    <property type="entry name" value="PKS_KR"/>
    <property type="match status" value="2"/>
</dbReference>
<dbReference type="Pfam" id="PF08990">
    <property type="entry name" value="Docking"/>
    <property type="match status" value="1"/>
</dbReference>
<evidence type="ECO:0000256" key="5">
    <source>
        <dbReference type="ARBA" id="ARBA00022679"/>
    </source>
</evidence>
<dbReference type="InterPro" id="IPR015083">
    <property type="entry name" value="NorB/c/GfsB-D-like_docking"/>
</dbReference>
<feature type="domain" description="Carrier" evidence="11">
    <location>
        <begin position="2022"/>
        <end position="2097"/>
    </location>
</feature>
<dbReference type="CDD" id="cd08955">
    <property type="entry name" value="KR_2_FAS_SDR_x"/>
    <property type="match status" value="1"/>
</dbReference>
<dbReference type="KEGG" id="spac:B1H29_04820"/>
<dbReference type="Pfam" id="PF02801">
    <property type="entry name" value="Ketoacyl-synt_C"/>
    <property type="match status" value="2"/>
</dbReference>
<evidence type="ECO:0000313" key="15">
    <source>
        <dbReference type="Proteomes" id="UP000189443"/>
    </source>
</evidence>
<evidence type="ECO:0000256" key="2">
    <source>
        <dbReference type="ARBA" id="ARBA00004792"/>
    </source>
</evidence>
<dbReference type="SMART" id="SM01294">
    <property type="entry name" value="PKS_PP_betabranch"/>
    <property type="match status" value="1"/>
</dbReference>
<accession>A0A1S6J3M1</accession>
<evidence type="ECO:0000256" key="8">
    <source>
        <dbReference type="ARBA" id="ARBA00023315"/>
    </source>
</evidence>
<dbReference type="Pfam" id="PF13602">
    <property type="entry name" value="ADH_zinc_N_2"/>
    <property type="match status" value="1"/>
</dbReference>
<dbReference type="GO" id="GO:0033068">
    <property type="term" value="P:macrolide biosynthetic process"/>
    <property type="evidence" value="ECO:0007669"/>
    <property type="project" value="UniProtKB-ARBA"/>
</dbReference>
<dbReference type="SUPFAM" id="SSF53901">
    <property type="entry name" value="Thiolase-like"/>
    <property type="match status" value="2"/>
</dbReference>
<dbReference type="InterPro" id="IPR001227">
    <property type="entry name" value="Ac_transferase_dom_sf"/>
</dbReference>
<dbReference type="InterPro" id="IPR049900">
    <property type="entry name" value="PKS_mFAS_DH"/>
</dbReference>
<feature type="region of interest" description="Disordered" evidence="10">
    <location>
        <begin position="3429"/>
        <end position="3455"/>
    </location>
</feature>
<dbReference type="InterPro" id="IPR011032">
    <property type="entry name" value="GroES-like_sf"/>
</dbReference>